<sequence length="198" mass="21925">MADVCTDFNVLFDDVLDSDFDVDAQGAELHVDFDVDETVACSDFASNMIADLDPNSAVAFLFNECDTAADVISSEIPEISECLFRTDCSSIEANAVDFEAPPIFVEDLAAESDFVSDLDLDMHIVADLNAEFNTKSTGAVQFAKFVMVEAVVRELKVLSLVLHVQQPLMDRELLQLQENGWQNQFNAHLETLARLVKH</sequence>
<protein>
    <submittedName>
        <fullName evidence="1">Uncharacterized protein</fullName>
    </submittedName>
</protein>
<proteinExistence type="predicted"/>
<accession>A0A4D6LQZ7</accession>
<dbReference type="Proteomes" id="UP000501690">
    <property type="component" value="Linkage Group LG4"/>
</dbReference>
<evidence type="ECO:0000313" key="2">
    <source>
        <dbReference type="Proteomes" id="UP000501690"/>
    </source>
</evidence>
<dbReference type="AlphaFoldDB" id="A0A4D6LQZ7"/>
<name>A0A4D6LQZ7_VIGUN</name>
<evidence type="ECO:0000313" key="1">
    <source>
        <dbReference type="EMBL" id="QCD90516.1"/>
    </source>
</evidence>
<organism evidence="1 2">
    <name type="scientific">Vigna unguiculata</name>
    <name type="common">Cowpea</name>
    <dbReference type="NCBI Taxonomy" id="3917"/>
    <lineage>
        <taxon>Eukaryota</taxon>
        <taxon>Viridiplantae</taxon>
        <taxon>Streptophyta</taxon>
        <taxon>Embryophyta</taxon>
        <taxon>Tracheophyta</taxon>
        <taxon>Spermatophyta</taxon>
        <taxon>Magnoliopsida</taxon>
        <taxon>eudicotyledons</taxon>
        <taxon>Gunneridae</taxon>
        <taxon>Pentapetalae</taxon>
        <taxon>rosids</taxon>
        <taxon>fabids</taxon>
        <taxon>Fabales</taxon>
        <taxon>Fabaceae</taxon>
        <taxon>Papilionoideae</taxon>
        <taxon>50 kb inversion clade</taxon>
        <taxon>NPAAA clade</taxon>
        <taxon>indigoferoid/millettioid clade</taxon>
        <taxon>Phaseoleae</taxon>
        <taxon>Vigna</taxon>
    </lineage>
</organism>
<reference evidence="1 2" key="1">
    <citation type="submission" date="2019-04" db="EMBL/GenBank/DDBJ databases">
        <title>An improved genome assembly and genetic linkage map for asparagus bean, Vigna unguiculata ssp. sesquipedialis.</title>
        <authorList>
            <person name="Xia Q."/>
            <person name="Zhang R."/>
            <person name="Dong Y."/>
        </authorList>
    </citation>
    <scope>NUCLEOTIDE SEQUENCE [LARGE SCALE GENOMIC DNA]</scope>
    <source>
        <tissue evidence="1">Leaf</tissue>
    </source>
</reference>
<keyword evidence="2" id="KW-1185">Reference proteome</keyword>
<dbReference type="EMBL" id="CP039348">
    <property type="protein sequence ID" value="QCD90516.1"/>
    <property type="molecule type" value="Genomic_DNA"/>
</dbReference>
<gene>
    <name evidence="1" type="ORF">DEO72_LG4g1472</name>
</gene>